<evidence type="ECO:0000256" key="1">
    <source>
        <dbReference type="ARBA" id="ARBA00004651"/>
    </source>
</evidence>
<feature type="transmembrane region" description="Helical" evidence="8">
    <location>
        <begin position="29"/>
        <end position="48"/>
    </location>
</feature>
<comment type="subcellular location">
    <subcellularLocation>
        <location evidence="1">Cell membrane</location>
        <topology evidence="1">Multi-pass membrane protein</topology>
    </subcellularLocation>
</comment>
<keyword evidence="5 8" id="KW-0812">Transmembrane</keyword>
<dbReference type="AlphaFoldDB" id="A0A1J5QIN2"/>
<comment type="similarity">
    <text evidence="2">Belongs to the AzlC family.</text>
</comment>
<evidence type="ECO:0000256" key="3">
    <source>
        <dbReference type="ARBA" id="ARBA00022448"/>
    </source>
</evidence>
<evidence type="ECO:0000256" key="8">
    <source>
        <dbReference type="SAM" id="Phobius"/>
    </source>
</evidence>
<keyword evidence="4" id="KW-1003">Cell membrane</keyword>
<evidence type="ECO:0000256" key="7">
    <source>
        <dbReference type="ARBA" id="ARBA00023136"/>
    </source>
</evidence>
<evidence type="ECO:0000256" key="5">
    <source>
        <dbReference type="ARBA" id="ARBA00022692"/>
    </source>
</evidence>
<feature type="transmembrane region" description="Helical" evidence="8">
    <location>
        <begin position="55"/>
        <end position="77"/>
    </location>
</feature>
<evidence type="ECO:0000256" key="2">
    <source>
        <dbReference type="ARBA" id="ARBA00010735"/>
    </source>
</evidence>
<keyword evidence="6 8" id="KW-1133">Transmembrane helix</keyword>
<dbReference type="Pfam" id="PF03591">
    <property type="entry name" value="AzlC"/>
    <property type="match status" value="1"/>
</dbReference>
<keyword evidence="7 8" id="KW-0472">Membrane</keyword>
<keyword evidence="3" id="KW-0813">Transport</keyword>
<organism evidence="9">
    <name type="scientific">mine drainage metagenome</name>
    <dbReference type="NCBI Taxonomy" id="410659"/>
    <lineage>
        <taxon>unclassified sequences</taxon>
        <taxon>metagenomes</taxon>
        <taxon>ecological metagenomes</taxon>
    </lineage>
</organism>
<feature type="transmembrane region" description="Helical" evidence="8">
    <location>
        <begin position="153"/>
        <end position="173"/>
    </location>
</feature>
<evidence type="ECO:0000256" key="6">
    <source>
        <dbReference type="ARBA" id="ARBA00022989"/>
    </source>
</evidence>
<dbReference type="GO" id="GO:0005886">
    <property type="term" value="C:plasma membrane"/>
    <property type="evidence" value="ECO:0007669"/>
    <property type="project" value="UniProtKB-SubCell"/>
</dbReference>
<dbReference type="PANTHER" id="PTHR34979">
    <property type="entry name" value="INNER MEMBRANE PROTEIN YGAZ"/>
    <property type="match status" value="1"/>
</dbReference>
<dbReference type="PANTHER" id="PTHR34979:SF1">
    <property type="entry name" value="INNER MEMBRANE PROTEIN YGAZ"/>
    <property type="match status" value="1"/>
</dbReference>
<gene>
    <name evidence="9" type="ORF">GALL_348290</name>
</gene>
<dbReference type="InterPro" id="IPR011606">
    <property type="entry name" value="Brnchd-chn_aa_trnsp_permease"/>
</dbReference>
<sequence length="249" mass="26660">MPPTETPLLAVRLRHLLADPSFREGARDMSAVGLGVSAWGLVTGVAMVKSGLNVWLALAISLTVYAGSAQLAALPLIAAGAPLLLVFGAAFCVNLRFVVFSAQMRPYLERLSLFKRMAYGYLIGDVNLVMMLRRHPVADGSPEQTRYFLGGGMANWAFWQIPSISGIFLAKLFPDSWGVGFAGTLALLAIVLGLMANRAVAGVIVMASALSTTLFWLPLKLNLVLAIALALLVGMSWDAWSQRRTGLAL</sequence>
<dbReference type="GO" id="GO:1903785">
    <property type="term" value="P:L-valine transmembrane transport"/>
    <property type="evidence" value="ECO:0007669"/>
    <property type="project" value="TreeGrafter"/>
</dbReference>
<protein>
    <submittedName>
        <fullName evidence="9">AzlC protein</fullName>
    </submittedName>
</protein>
<proteinExistence type="inferred from homology"/>
<evidence type="ECO:0000256" key="4">
    <source>
        <dbReference type="ARBA" id="ARBA00022475"/>
    </source>
</evidence>
<comment type="caution">
    <text evidence="9">The sequence shown here is derived from an EMBL/GenBank/DDBJ whole genome shotgun (WGS) entry which is preliminary data.</text>
</comment>
<name>A0A1J5QIN2_9ZZZZ</name>
<feature type="transmembrane region" description="Helical" evidence="8">
    <location>
        <begin position="221"/>
        <end position="240"/>
    </location>
</feature>
<dbReference type="EMBL" id="MLJW01000709">
    <property type="protein sequence ID" value="OIQ83374.1"/>
    <property type="molecule type" value="Genomic_DNA"/>
</dbReference>
<evidence type="ECO:0000313" key="9">
    <source>
        <dbReference type="EMBL" id="OIQ83374.1"/>
    </source>
</evidence>
<feature type="transmembrane region" description="Helical" evidence="8">
    <location>
        <begin position="83"/>
        <end position="101"/>
    </location>
</feature>
<reference evidence="9" key="1">
    <citation type="submission" date="2016-10" db="EMBL/GenBank/DDBJ databases">
        <title>Sequence of Gallionella enrichment culture.</title>
        <authorList>
            <person name="Poehlein A."/>
            <person name="Muehling M."/>
            <person name="Daniel R."/>
        </authorList>
    </citation>
    <scope>NUCLEOTIDE SEQUENCE</scope>
</reference>
<feature type="transmembrane region" description="Helical" evidence="8">
    <location>
        <begin position="185"/>
        <end position="209"/>
    </location>
</feature>
<accession>A0A1J5QIN2</accession>